<protein>
    <recommendedName>
        <fullName evidence="9">Superoxide dismutase [Cu-Zn]</fullName>
        <ecNumber evidence="9">1.15.1.1</ecNumber>
    </recommendedName>
</protein>
<evidence type="ECO:0000256" key="5">
    <source>
        <dbReference type="ARBA" id="ARBA00023002"/>
    </source>
</evidence>
<feature type="domain" description="Superoxide dismutase copper/zinc binding" evidence="10">
    <location>
        <begin position="20"/>
        <end position="154"/>
    </location>
</feature>
<dbReference type="PANTHER" id="PTHR10003">
    <property type="entry name" value="SUPEROXIDE DISMUTASE CU-ZN -RELATED"/>
    <property type="match status" value="1"/>
</dbReference>
<dbReference type="InterPro" id="IPR001424">
    <property type="entry name" value="SOD_Cu_Zn_dom"/>
</dbReference>
<proteinExistence type="inferred from homology"/>
<comment type="cofactor">
    <cofactor evidence="9">
        <name>Zn(2+)</name>
        <dbReference type="ChEBI" id="CHEBI:29105"/>
    </cofactor>
    <text evidence="9">Binds 1 zinc ion per subunit.</text>
</comment>
<evidence type="ECO:0000259" key="10">
    <source>
        <dbReference type="Pfam" id="PF00080"/>
    </source>
</evidence>
<evidence type="ECO:0000256" key="9">
    <source>
        <dbReference type="RuleBase" id="RU000393"/>
    </source>
</evidence>
<dbReference type="InterPro" id="IPR024134">
    <property type="entry name" value="SOD_Cu/Zn_/chaperone"/>
</dbReference>
<evidence type="ECO:0000256" key="7">
    <source>
        <dbReference type="ARBA" id="ARBA00023157"/>
    </source>
</evidence>
<reference evidence="11" key="1">
    <citation type="journal article" date="2015" name="Protist">
        <title>Cu,Zn superoxide dismutases from Tetrahymena thermophila: molecular evolution and gene expression of the first line of antioxidant defenses.</title>
        <authorList>
            <person name="Ferro D."/>
            <person name="Bakiu R."/>
            <person name="De Pitta C."/>
            <person name="Boldrin F."/>
            <person name="Cattalini F."/>
            <person name="Pucciarelli S."/>
            <person name="Miceli C."/>
            <person name="Santovito G."/>
        </authorList>
    </citation>
    <scope>NUCLEOTIDE SEQUENCE</scope>
</reference>
<dbReference type="PRINTS" id="PR00068">
    <property type="entry name" value="CUZNDISMTASE"/>
</dbReference>
<keyword evidence="6 9" id="KW-0186">Copper</keyword>
<sequence length="162" mass="16772">MEATAAYALCILRPDGGSSVNGVVRFIQQAGGKTRVIAEITGLPAGLHGFHVHKFGNLIEGCKTAGPHFNPHGKEHGGPLSEERHVGDMGNVDAGEDGVAKLDYEDAQIELIGEHSIIGRSVVCHAGTDDHGEGGHDDSKTTGHAGARLACGTIGLSDTFDV</sequence>
<dbReference type="EC" id="1.15.1.1" evidence="9"/>
<comment type="similarity">
    <text evidence="1 9">Belongs to the Cu-Zn superoxide dismutase family.</text>
</comment>
<comment type="cofactor">
    <cofactor evidence="9">
        <name>Cu cation</name>
        <dbReference type="ChEBI" id="CHEBI:23378"/>
    </cofactor>
    <text evidence="9">Binds 1 copper ion per subunit.</text>
</comment>
<name>W0FUJ3_EUPFO</name>
<dbReference type="GO" id="GO:0009507">
    <property type="term" value="C:chloroplast"/>
    <property type="evidence" value="ECO:0007669"/>
    <property type="project" value="UniProtKB-ARBA"/>
</dbReference>
<dbReference type="AlphaFoldDB" id="W0FUJ3"/>
<keyword evidence="5 9" id="KW-0560">Oxidoreductase</keyword>
<evidence type="ECO:0000256" key="1">
    <source>
        <dbReference type="ARBA" id="ARBA00010457"/>
    </source>
</evidence>
<dbReference type="InterPro" id="IPR036423">
    <property type="entry name" value="SOD-like_Cu/Zn_dom_sf"/>
</dbReference>
<evidence type="ECO:0000256" key="8">
    <source>
        <dbReference type="ARBA" id="ARBA00049204"/>
    </source>
</evidence>
<dbReference type="PROSITE" id="PS00332">
    <property type="entry name" value="SOD_CU_ZN_2"/>
    <property type="match status" value="1"/>
</dbReference>
<keyword evidence="3 9" id="KW-0862">Zinc</keyword>
<comment type="function">
    <text evidence="9">Destroys radicals which are normally produced within the cells and which are toxic to biological systems.</text>
</comment>
<dbReference type="GO" id="GO:0004784">
    <property type="term" value="F:superoxide dismutase activity"/>
    <property type="evidence" value="ECO:0007669"/>
    <property type="project" value="UniProtKB-EC"/>
</dbReference>
<gene>
    <name evidence="11" type="primary">CuZnsod2</name>
</gene>
<evidence type="ECO:0000256" key="3">
    <source>
        <dbReference type="ARBA" id="ARBA00022833"/>
    </source>
</evidence>
<dbReference type="CDD" id="cd00305">
    <property type="entry name" value="Cu-Zn_Superoxide_Dismutase"/>
    <property type="match status" value="1"/>
</dbReference>
<keyword evidence="2 9" id="KW-0479">Metal-binding</keyword>
<dbReference type="EMBL" id="KF740482">
    <property type="protein sequence ID" value="AHF46569.1"/>
    <property type="molecule type" value="Genomic_DNA"/>
</dbReference>
<dbReference type="InterPro" id="IPR018152">
    <property type="entry name" value="SOD_Cu/Zn_BS"/>
</dbReference>
<organism evidence="11">
    <name type="scientific">Euplotes focardii</name>
    <dbReference type="NCBI Taxonomy" id="36767"/>
    <lineage>
        <taxon>Eukaryota</taxon>
        <taxon>Sar</taxon>
        <taxon>Alveolata</taxon>
        <taxon>Ciliophora</taxon>
        <taxon>Intramacronucleata</taxon>
        <taxon>Spirotrichea</taxon>
        <taxon>Hypotrichia</taxon>
        <taxon>Euplotida</taxon>
        <taxon>Euplotidae</taxon>
        <taxon>Euplotes</taxon>
    </lineage>
</organism>
<keyword evidence="4" id="KW-0049">Antioxidant</keyword>
<keyword evidence="7" id="KW-1015">Disulfide bond</keyword>
<evidence type="ECO:0000313" key="11">
    <source>
        <dbReference type="EMBL" id="AHF46569.1"/>
    </source>
</evidence>
<accession>W0FUJ3</accession>
<dbReference type="FunFam" id="2.60.40.200:FF:000003">
    <property type="entry name" value="Superoxide dismutase [Cu-Zn], chloroplastic"/>
    <property type="match status" value="1"/>
</dbReference>
<evidence type="ECO:0000256" key="2">
    <source>
        <dbReference type="ARBA" id="ARBA00022723"/>
    </source>
</evidence>
<dbReference type="GO" id="GO:0005507">
    <property type="term" value="F:copper ion binding"/>
    <property type="evidence" value="ECO:0007669"/>
    <property type="project" value="InterPro"/>
</dbReference>
<evidence type="ECO:0000256" key="4">
    <source>
        <dbReference type="ARBA" id="ARBA00022862"/>
    </source>
</evidence>
<dbReference type="SUPFAM" id="SSF49329">
    <property type="entry name" value="Cu,Zn superoxide dismutase-like"/>
    <property type="match status" value="1"/>
</dbReference>
<dbReference type="Pfam" id="PF00080">
    <property type="entry name" value="Sod_Cu"/>
    <property type="match status" value="1"/>
</dbReference>
<comment type="catalytic activity">
    <reaction evidence="8 9">
        <text>2 superoxide + 2 H(+) = H2O2 + O2</text>
        <dbReference type="Rhea" id="RHEA:20696"/>
        <dbReference type="ChEBI" id="CHEBI:15378"/>
        <dbReference type="ChEBI" id="CHEBI:15379"/>
        <dbReference type="ChEBI" id="CHEBI:16240"/>
        <dbReference type="ChEBI" id="CHEBI:18421"/>
        <dbReference type="EC" id="1.15.1.1"/>
    </reaction>
</comment>
<dbReference type="Gene3D" id="2.60.40.200">
    <property type="entry name" value="Superoxide dismutase, copper/zinc binding domain"/>
    <property type="match status" value="1"/>
</dbReference>
<evidence type="ECO:0000256" key="6">
    <source>
        <dbReference type="ARBA" id="ARBA00023008"/>
    </source>
</evidence>